<evidence type="ECO:0000256" key="8">
    <source>
        <dbReference type="ARBA" id="ARBA00023125"/>
    </source>
</evidence>
<dbReference type="InterPro" id="IPR038765">
    <property type="entry name" value="Papain-like_cys_pep_sf"/>
</dbReference>
<feature type="active site" evidence="10 12">
    <location>
        <position position="71"/>
    </location>
</feature>
<dbReference type="PRINTS" id="PR00703">
    <property type="entry name" value="ADVENDOPTASE"/>
</dbReference>
<organism evidence="13">
    <name type="scientific">Siadenovirus sp</name>
    <dbReference type="NCBI Taxonomy" id="2671519"/>
    <lineage>
        <taxon>Viruses</taxon>
        <taxon>Varidnaviria</taxon>
        <taxon>Bamfordvirae</taxon>
        <taxon>Preplasmiviricota</taxon>
        <taxon>Polisuviricotina</taxon>
        <taxon>Pharingeaviricetes</taxon>
        <taxon>Rowavirales</taxon>
        <taxon>Adenoviridae</taxon>
        <taxon>Siadenovirus</taxon>
    </lineage>
</organism>
<reference evidence="13" key="2">
    <citation type="journal article" date="2022" name="Infect. Genet. Evol.">
        <title>The genome and phylogenetic analyses of tit siadenoviruses reveal both a novel avian host and viral species.</title>
        <authorList>
            <person name="Gellert A."/>
            <person name="Benko M."/>
            <person name="Harrach B."/>
            <person name="Peters M."/>
            <person name="Kajan G.L."/>
        </authorList>
    </citation>
    <scope>NUCLEOTIDE SEQUENCE</scope>
    <source>
        <strain evidence="13">S478/20</strain>
    </source>
</reference>
<comment type="activity regulation">
    <text evidence="10">Requires DNA and protease cofactor for maximal activation. Inside nascent virions, becomes partially activated by binding to the viral DNA, allowing it to cleave the cofactor that binds to the protease and fully activates it. Actin, like the viral protease cofactor, seems to act as a cofactor in the cleavage of cytokeratin 18 and of actin itself.</text>
</comment>
<evidence type="ECO:0000256" key="4">
    <source>
        <dbReference type="ARBA" id="ARBA00022807"/>
    </source>
</evidence>
<comment type="catalytic activity">
    <reaction evidence="10 11">
        <text>Cleaves proteins of the adenovirus and its host cell at two consensus sites: -Yaa-Xaa-Gly-Gly-|-Xaa- and -Yaa-Xaa-Gly-Xaa-|-Gly- (in which Yaa is Met, Ile or Leu, and Xaa is any amino acid).</text>
        <dbReference type="EC" id="3.4.22.39"/>
    </reaction>
</comment>
<keyword evidence="14" id="KW-1185">Reference proteome</keyword>
<comment type="function">
    <text evidence="10">Cleaves viral precursor proteins (pTP, pIIIa, pVI, pVII, pVIII, and pX) inside newly assembled particles giving rise to mature virions. Protease complexed to its cofactor slides along the viral DNA to specifically locate and cleave the viral precursors. Mature virions have a weakened organization compared to the unmature virions, thereby facilitating subsequent uncoating. Without maturation, the particle lacks infectivity and is unable to uncoat. Late in adenovirus infection, in the cytoplasm, may participate in the cytoskeleton destruction. Cleaves host cell cytoskeletal keratins K7 and K18.</text>
</comment>
<dbReference type="PIRSF" id="PIRSF001218">
    <property type="entry name" value="Protease_ADV"/>
    <property type="match status" value="1"/>
</dbReference>
<keyword evidence="9 10" id="KW-1015">Disulfide bond</keyword>
<name>A0A9E7U894_9ADEN</name>
<proteinExistence type="evidence at transcript level"/>
<dbReference type="GO" id="GO:0003677">
    <property type="term" value="F:DNA binding"/>
    <property type="evidence" value="ECO:0007669"/>
    <property type="project" value="UniProtKB-UniRule"/>
</dbReference>
<dbReference type="EC" id="3.4.22.39" evidence="10"/>
<evidence type="ECO:0000256" key="6">
    <source>
        <dbReference type="ARBA" id="ARBA00022844"/>
    </source>
</evidence>
<keyword evidence="2 10" id="KW-0645">Protease</keyword>
<dbReference type="GO" id="GO:0004197">
    <property type="term" value="F:cysteine-type endopeptidase activity"/>
    <property type="evidence" value="ECO:0007669"/>
    <property type="project" value="UniProtKB-UniRule"/>
</dbReference>
<keyword evidence="1 10" id="KW-1048">Host nucleus</keyword>
<feature type="disulfide bond" description="Interchain (with C-10 in cleaved protease cofactor pVI-C)" evidence="10">
    <location>
        <position position="102"/>
    </location>
</feature>
<dbReference type="Proteomes" id="UP001059127">
    <property type="component" value="Segment"/>
</dbReference>
<keyword evidence="4 10" id="KW-0788">Thiol protease</keyword>
<dbReference type="Pfam" id="PF00770">
    <property type="entry name" value="Peptidase_C5"/>
    <property type="match status" value="1"/>
</dbReference>
<evidence type="ECO:0000256" key="2">
    <source>
        <dbReference type="ARBA" id="ARBA00022670"/>
    </source>
</evidence>
<feature type="active site" evidence="10 12">
    <location>
        <position position="54"/>
    </location>
</feature>
<comment type="induction">
    <text evidence="10">Expressed in the late phase of the viral replicative cycle.</text>
</comment>
<evidence type="ECO:0000256" key="7">
    <source>
        <dbReference type="ARBA" id="ARBA00022921"/>
    </source>
</evidence>
<evidence type="ECO:0000256" key="1">
    <source>
        <dbReference type="ARBA" id="ARBA00022562"/>
    </source>
</evidence>
<evidence type="ECO:0000256" key="10">
    <source>
        <dbReference type="HAMAP-Rule" id="MF_04059"/>
    </source>
</evidence>
<evidence type="ECO:0000256" key="3">
    <source>
        <dbReference type="ARBA" id="ARBA00022801"/>
    </source>
</evidence>
<comment type="miscellaneous">
    <text evidence="10">All late proteins expressed from the major late promoter are produced by alternative splicing and alternative polyadenylation of the same gene giving rise to non-overlapping ORFs. A leader sequence is present in the N-terminus of all these mRNAs and is recognized by the viral shutoff protein to provide expression although conventional translation via ribosome scanning from the cap has been shut off in the host cell.</text>
</comment>
<evidence type="ECO:0000256" key="12">
    <source>
        <dbReference type="PIRSR" id="PIRSR001218-1"/>
    </source>
</evidence>
<keyword evidence="5 10" id="KW-0068">Autocatalytic cleavage</keyword>
<comment type="subcellular location">
    <subcellularLocation>
        <location evidence="10">Virion</location>
    </subcellularLocation>
    <subcellularLocation>
        <location evidence="10">Host nucleus</location>
    </subcellularLocation>
    <text evidence="10">Present in about 10 copies per virion.</text>
</comment>
<keyword evidence="7 10" id="KW-0426">Late protein</keyword>
<feature type="site" description="Cleavage; by autolysis" evidence="10">
    <location>
        <begin position="51"/>
        <end position="52"/>
    </location>
</feature>
<sequence>MGTSTSELKCLVYSLGLHVNFLGVYDKYFPGFLDTAKRCSAIVNTGDVTSGGVHWIAFAYDPTAAKFFMFDPFGWSKSDLLKKYQFQYERMLRNTALSGNRCVQLVKSIESVQCPCSAACGLFCVLFLASFNKYSNSPMCNNSIIDVVDGVSHKLLYTPAGIAITHANQIKLYDWLYVNSSYFRKNVVEIKNNTRINAIRVH</sequence>
<keyword evidence="6 10" id="KW-0946">Virion</keyword>
<dbReference type="InterPro" id="IPR000855">
    <property type="entry name" value="Peptidase_C5"/>
</dbReference>
<evidence type="ECO:0000313" key="14">
    <source>
        <dbReference type="Proteomes" id="UP001059127"/>
    </source>
</evidence>
<dbReference type="GO" id="GO:0042025">
    <property type="term" value="C:host cell nucleus"/>
    <property type="evidence" value="ECO:0007669"/>
    <property type="project" value="UniProtKB-SubCell"/>
</dbReference>
<protein>
    <recommendedName>
        <fullName evidence="10">Protease</fullName>
        <ecNumber evidence="10">3.4.22.39</ecNumber>
    </recommendedName>
    <alternativeName>
        <fullName evidence="10">Adenain</fullName>
    </alternativeName>
    <alternativeName>
        <fullName evidence="10">Adenovirus protease</fullName>
        <shortName evidence="10">AVP</shortName>
    </alternativeName>
    <alternativeName>
        <fullName evidence="10">Adenovirus proteinase</fullName>
    </alternativeName>
    <alternativeName>
        <fullName evidence="10">Endoprotease</fullName>
    </alternativeName>
</protein>
<gene>
    <name evidence="10" type="primary">L3</name>
</gene>
<reference evidence="13" key="1">
    <citation type="journal article" date="2021" name="Eur. J. Wildl. Res.">
        <title>Increased mortality in wild tits in North Rhine-Westphalia (Germany) in 2020 with a special focus on Suttonella ornithocola and other infectious pathogens.</title>
        <authorList>
            <person name="Fischer L."/>
            <person name="Peters M."/>
            <person name="Merbach S."/>
            <person name="Eydner M."/>
            <person name="Kuczka A."/>
            <person name="Lambertz J."/>
            <person name="Kummerfeld M."/>
            <person name="Kahnt K."/>
            <person name="Weiss A."/>
            <person name="Petersen H."/>
        </authorList>
    </citation>
    <scope>NUCLEOTIDE SEQUENCE</scope>
    <source>
        <strain evidence="13">S478/20</strain>
    </source>
</reference>
<dbReference type="HAMAP" id="MF_04059">
    <property type="entry name" value="ADV_PRO"/>
    <property type="match status" value="1"/>
</dbReference>
<comment type="subunit">
    <text evidence="10">Interacts with protease cofactor pVI-C; this interaction is necessary for protease activation.</text>
</comment>
<dbReference type="SUPFAM" id="SSF54001">
    <property type="entry name" value="Cysteine proteinases"/>
    <property type="match status" value="1"/>
</dbReference>
<dbReference type="Gene3D" id="3.40.395.10">
    <property type="entry name" value="Adenoviral Proteinase, Chain A"/>
    <property type="match status" value="1"/>
</dbReference>
<evidence type="ECO:0000256" key="5">
    <source>
        <dbReference type="ARBA" id="ARBA00022813"/>
    </source>
</evidence>
<dbReference type="GO" id="GO:0044423">
    <property type="term" value="C:virion component"/>
    <property type="evidence" value="ECO:0007669"/>
    <property type="project" value="UniProtKB-UniRule"/>
</dbReference>
<evidence type="ECO:0000313" key="13">
    <source>
        <dbReference type="EMBL" id="UVZ42956.1"/>
    </source>
</evidence>
<comment type="similarity">
    <text evidence="10 11">Belongs to the peptidase C5 family.</text>
</comment>
<keyword evidence="8 10" id="KW-0238">DNA-binding</keyword>
<dbReference type="EMBL" id="MW508338">
    <property type="protein sequence ID" value="UVZ42956.1"/>
    <property type="molecule type" value="Genomic_DNA"/>
</dbReference>
<dbReference type="GO" id="GO:0006508">
    <property type="term" value="P:proteolysis"/>
    <property type="evidence" value="ECO:0007669"/>
    <property type="project" value="UniProtKB-KW"/>
</dbReference>
<feature type="active site" evidence="10 12">
    <location>
        <position position="120"/>
    </location>
</feature>
<accession>A0A9E7U894</accession>
<evidence type="ECO:0000256" key="11">
    <source>
        <dbReference type="PIRNR" id="PIRNR001218"/>
    </source>
</evidence>
<evidence type="ECO:0000256" key="9">
    <source>
        <dbReference type="ARBA" id="ARBA00023157"/>
    </source>
</evidence>
<keyword evidence="3 10" id="KW-0378">Hydrolase</keyword>